<protein>
    <submittedName>
        <fullName evidence="1">Zinc/iron-chelating domain-containing protein</fullName>
    </submittedName>
</protein>
<name>A0A240USQ8_9GAMM</name>
<reference evidence="1 2" key="1">
    <citation type="submission" date="2017-05" db="EMBL/GenBank/DDBJ databases">
        <authorList>
            <person name="Song R."/>
            <person name="Chenine A.L."/>
            <person name="Ruprecht R.M."/>
        </authorList>
    </citation>
    <scope>NUCLEOTIDE SEQUENCE [LARGE SCALE GENOMIC DNA]</scope>
    <source>
        <strain evidence="1">SW32</strain>
    </source>
</reference>
<proteinExistence type="predicted"/>
<dbReference type="PANTHER" id="PTHR36931">
    <property type="entry name" value="UPF0153 PROTEIN YEIW"/>
    <property type="match status" value="1"/>
</dbReference>
<dbReference type="Proteomes" id="UP000194457">
    <property type="component" value="Chromosome"/>
</dbReference>
<dbReference type="KEGG" id="kma:B9H00_00650"/>
<dbReference type="PANTHER" id="PTHR36931:SF1">
    <property type="entry name" value="UPF0153 PROTEIN YEIW"/>
    <property type="match status" value="1"/>
</dbReference>
<accession>A0A240USQ8</accession>
<dbReference type="OrthoDB" id="9803986at2"/>
<gene>
    <name evidence="1" type="ORF">B9H00_00650</name>
</gene>
<dbReference type="InterPro" id="IPR005358">
    <property type="entry name" value="Puta_zinc/iron-chelating_dom"/>
</dbReference>
<evidence type="ECO:0000313" key="2">
    <source>
        <dbReference type="Proteomes" id="UP000194457"/>
    </source>
</evidence>
<keyword evidence="2" id="KW-1185">Reference proteome</keyword>
<dbReference type="AlphaFoldDB" id="A0A240USQ8"/>
<dbReference type="Pfam" id="PF03692">
    <property type="entry name" value="CxxCxxCC"/>
    <property type="match status" value="1"/>
</dbReference>
<evidence type="ECO:0000313" key="1">
    <source>
        <dbReference type="EMBL" id="ART64508.1"/>
    </source>
</evidence>
<dbReference type="InterPro" id="IPR052572">
    <property type="entry name" value="UPF0153_domain"/>
</dbReference>
<sequence>MIATSRQQDGCRPGCGACCIAPSISSAIPGMPHGKPAGVRCIQLDDNNLCQLFGDPRRPGVCHDFTYDQEICGYSRKEALDTIALLEASSMP</sequence>
<organism evidence="1 2">
    <name type="scientific">Kushneria marisflavi</name>
    <dbReference type="NCBI Taxonomy" id="157779"/>
    <lineage>
        <taxon>Bacteria</taxon>
        <taxon>Pseudomonadati</taxon>
        <taxon>Pseudomonadota</taxon>
        <taxon>Gammaproteobacteria</taxon>
        <taxon>Oceanospirillales</taxon>
        <taxon>Halomonadaceae</taxon>
        <taxon>Kushneria</taxon>
    </lineage>
</organism>
<dbReference type="EMBL" id="CP021358">
    <property type="protein sequence ID" value="ART64508.1"/>
    <property type="molecule type" value="Genomic_DNA"/>
</dbReference>